<accession>A0A4R2KRU4</accession>
<dbReference type="Gene3D" id="3.10.450.50">
    <property type="match status" value="1"/>
</dbReference>
<evidence type="ECO:0000313" key="3">
    <source>
        <dbReference type="Proteomes" id="UP000294980"/>
    </source>
</evidence>
<keyword evidence="2" id="KW-0413">Isomerase</keyword>
<dbReference type="InterPro" id="IPR032710">
    <property type="entry name" value="NTF2-like_dom_sf"/>
</dbReference>
<comment type="caution">
    <text evidence="2">The sequence shown here is derived from an EMBL/GenBank/DDBJ whole genome shotgun (WGS) entry which is preliminary data.</text>
</comment>
<name>A0A4R2KRU4_9GAMM</name>
<dbReference type="Pfam" id="PF13577">
    <property type="entry name" value="SnoaL_4"/>
    <property type="match status" value="1"/>
</dbReference>
<dbReference type="GO" id="GO:0016853">
    <property type="term" value="F:isomerase activity"/>
    <property type="evidence" value="ECO:0007669"/>
    <property type="project" value="UniProtKB-KW"/>
</dbReference>
<reference evidence="2 3" key="1">
    <citation type="submission" date="2019-03" db="EMBL/GenBank/DDBJ databases">
        <title>Genomic Encyclopedia of Type Strains, Phase IV (KMG-IV): sequencing the most valuable type-strain genomes for metagenomic binning, comparative biology and taxonomic classification.</title>
        <authorList>
            <person name="Goeker M."/>
        </authorList>
    </citation>
    <scope>NUCLEOTIDE SEQUENCE [LARGE SCALE GENOMIC DNA]</scope>
    <source>
        <strain evidence="2 3">DSM 23344</strain>
    </source>
</reference>
<sequence>MEIERTLRELTDRQAITDLIHAYCERFDRNDPEGVAALFTPDAVIDYNPDTPNILGADMASTIAVGLRDLFAASSHHVSNVMITLEGEDEAQSLCYIDAWHRYRDGSPDGFLWGRYLNRYRRTADGWRITRLLLQGAGTIDFHRERMHGIGRA</sequence>
<proteinExistence type="predicted"/>
<evidence type="ECO:0000259" key="1">
    <source>
        <dbReference type="Pfam" id="PF13577"/>
    </source>
</evidence>
<evidence type="ECO:0000313" key="2">
    <source>
        <dbReference type="EMBL" id="TCO77021.1"/>
    </source>
</evidence>
<dbReference type="Proteomes" id="UP000294980">
    <property type="component" value="Unassembled WGS sequence"/>
</dbReference>
<dbReference type="EMBL" id="SLWX01000003">
    <property type="protein sequence ID" value="TCO77021.1"/>
    <property type="molecule type" value="Genomic_DNA"/>
</dbReference>
<keyword evidence="3" id="KW-1185">Reference proteome</keyword>
<organism evidence="2 3">
    <name type="scientific">Chromatocurvus halotolerans</name>
    <dbReference type="NCBI Taxonomy" id="1132028"/>
    <lineage>
        <taxon>Bacteria</taxon>
        <taxon>Pseudomonadati</taxon>
        <taxon>Pseudomonadota</taxon>
        <taxon>Gammaproteobacteria</taxon>
        <taxon>Cellvibrionales</taxon>
        <taxon>Halieaceae</taxon>
        <taxon>Chromatocurvus</taxon>
    </lineage>
</organism>
<gene>
    <name evidence="2" type="ORF">EV688_10334</name>
</gene>
<dbReference type="SUPFAM" id="SSF54427">
    <property type="entry name" value="NTF2-like"/>
    <property type="match status" value="1"/>
</dbReference>
<dbReference type="InterPro" id="IPR037401">
    <property type="entry name" value="SnoaL-like"/>
</dbReference>
<dbReference type="AlphaFoldDB" id="A0A4R2KRU4"/>
<protein>
    <submittedName>
        <fullName evidence="2">Ketosteroid isomerase-like protein</fullName>
    </submittedName>
</protein>
<dbReference type="RefSeq" id="WP_117317461.1">
    <property type="nucleotide sequence ID" value="NZ_QQSW01000008.1"/>
</dbReference>
<dbReference type="CDD" id="cd00531">
    <property type="entry name" value="NTF2_like"/>
    <property type="match status" value="1"/>
</dbReference>
<feature type="domain" description="SnoaL-like" evidence="1">
    <location>
        <begin position="8"/>
        <end position="131"/>
    </location>
</feature>
<dbReference type="OrthoDB" id="581683at2"/>